<accession>A0ACC0D521</accession>
<sequence>MNPESTSNNSSSAGPATPNNSRKERGAIAAQACESCRQRKQRCSEERPKCATCQRMNLECKYREPQPTKKDKTLVEILERLKNLEGNLRNLDGKVDSLSSRGTLPLSIYGPLHTNPPPVALDASRSSAWPAGNIHLQTPASPRDVQYVSATHKMLSWPFIQQILENKNPNTDLPRLEKDGAAMLLGLQGRPATLPRSMYDPVNLSSEGTTIPLQVASGSQVEGMQASGLSMTWETMQRLSKSYFDTFNLIYPIMDRQLFQTEVLPAIASHGFDESSSSTLACLVFALGEVAMSAVQGAPITSYKGRPSGIRGGTLERPPGLLFFNEARKRMGFNLTECSLENVQMFALAAIYHGTCCHHLEFWRLTTSASLACQALLTSNPEELTTHRGDLVRRAFWHCSIMETCLNMELNIPRTGLDKLETLVGLPDFSGSFSEEDYLGNQASHFQEHFASQIVLRRLSVEFHTTLTNAFGPTHLPVEPPISSAAIMMKQMAAQLDQWRGLLPVYLRWEEDNPGTFSSPPEELYDDQSMYPPPVPDLRSNFMFTADLDSSPVSYPYAVDIQAASLRTRYYYVKYLVYRPFIFKALHHPEQVTQDDAEGVAECLKAVLKWPITMSPTCFHKRLIPCLFFWTQNLLGILLILHLTQQVPILIRIRTSLMGAKFDQDANETVMLCIEWIRDLKDTDPTALWCWEILKGIYPLGDDT</sequence>
<protein>
    <submittedName>
        <fullName evidence="1">Uncharacterized protein</fullName>
    </submittedName>
</protein>
<dbReference type="EMBL" id="MU394305">
    <property type="protein sequence ID" value="KAI6087819.1"/>
    <property type="molecule type" value="Genomic_DNA"/>
</dbReference>
<reference evidence="1 2" key="1">
    <citation type="journal article" date="2022" name="New Phytol.">
        <title>Ecological generalism drives hyperdiversity of secondary metabolite gene clusters in xylarialean endophytes.</title>
        <authorList>
            <person name="Franco M.E.E."/>
            <person name="Wisecaver J.H."/>
            <person name="Arnold A.E."/>
            <person name="Ju Y.M."/>
            <person name="Slot J.C."/>
            <person name="Ahrendt S."/>
            <person name="Moore L.P."/>
            <person name="Eastman K.E."/>
            <person name="Scott K."/>
            <person name="Konkel Z."/>
            <person name="Mondo S.J."/>
            <person name="Kuo A."/>
            <person name="Hayes R.D."/>
            <person name="Haridas S."/>
            <person name="Andreopoulos B."/>
            <person name="Riley R."/>
            <person name="LaButti K."/>
            <person name="Pangilinan J."/>
            <person name="Lipzen A."/>
            <person name="Amirebrahimi M."/>
            <person name="Yan J."/>
            <person name="Adam C."/>
            <person name="Keymanesh K."/>
            <person name="Ng V."/>
            <person name="Louie K."/>
            <person name="Northen T."/>
            <person name="Drula E."/>
            <person name="Henrissat B."/>
            <person name="Hsieh H.M."/>
            <person name="Youens-Clark K."/>
            <person name="Lutzoni F."/>
            <person name="Miadlikowska J."/>
            <person name="Eastwood D.C."/>
            <person name="Hamelin R.C."/>
            <person name="Grigoriev I.V."/>
            <person name="U'Ren J.M."/>
        </authorList>
    </citation>
    <scope>NUCLEOTIDE SEQUENCE [LARGE SCALE GENOMIC DNA]</scope>
    <source>
        <strain evidence="1 2">ER1909</strain>
    </source>
</reference>
<evidence type="ECO:0000313" key="1">
    <source>
        <dbReference type="EMBL" id="KAI6087819.1"/>
    </source>
</evidence>
<dbReference type="Proteomes" id="UP001497680">
    <property type="component" value="Unassembled WGS sequence"/>
</dbReference>
<name>A0ACC0D521_9PEZI</name>
<proteinExistence type="predicted"/>
<gene>
    <name evidence="1" type="ORF">F4821DRAFT_99964</name>
</gene>
<evidence type="ECO:0000313" key="2">
    <source>
        <dbReference type="Proteomes" id="UP001497680"/>
    </source>
</evidence>
<keyword evidence="2" id="KW-1185">Reference proteome</keyword>
<organism evidence="1 2">
    <name type="scientific">Hypoxylon rubiginosum</name>
    <dbReference type="NCBI Taxonomy" id="110542"/>
    <lineage>
        <taxon>Eukaryota</taxon>
        <taxon>Fungi</taxon>
        <taxon>Dikarya</taxon>
        <taxon>Ascomycota</taxon>
        <taxon>Pezizomycotina</taxon>
        <taxon>Sordariomycetes</taxon>
        <taxon>Xylariomycetidae</taxon>
        <taxon>Xylariales</taxon>
        <taxon>Hypoxylaceae</taxon>
        <taxon>Hypoxylon</taxon>
    </lineage>
</organism>
<comment type="caution">
    <text evidence="1">The sequence shown here is derived from an EMBL/GenBank/DDBJ whole genome shotgun (WGS) entry which is preliminary data.</text>
</comment>